<keyword evidence="1 3" id="KW-0808">Transferase</keyword>
<dbReference type="GO" id="GO:0070567">
    <property type="term" value="F:cytidylyltransferase activity"/>
    <property type="evidence" value="ECO:0007669"/>
    <property type="project" value="InterPro"/>
</dbReference>
<dbReference type="SUPFAM" id="SSF53448">
    <property type="entry name" value="Nucleotide-diphospho-sugar transferases"/>
    <property type="match status" value="1"/>
</dbReference>
<keyword evidence="2 3" id="KW-0548">Nucleotidyltransferase</keyword>
<dbReference type="Gene3D" id="3.90.550.10">
    <property type="entry name" value="Spore Coat Polysaccharide Biosynthesis Protein SpsA, Chain A"/>
    <property type="match status" value="1"/>
</dbReference>
<dbReference type="PANTHER" id="PTHR43015">
    <property type="entry name" value="D-RIBITOL-5-PHOSPHATE CYTIDYLYLTRANSFERASE"/>
    <property type="match status" value="1"/>
</dbReference>
<dbReference type="Pfam" id="PF01128">
    <property type="entry name" value="IspD"/>
    <property type="match status" value="1"/>
</dbReference>
<dbReference type="CDD" id="cd02516">
    <property type="entry name" value="CDP-ME_synthetase"/>
    <property type="match status" value="1"/>
</dbReference>
<name>A0A0R2C7U5_9LACO</name>
<proteinExistence type="predicted"/>
<dbReference type="GO" id="GO:0005829">
    <property type="term" value="C:cytosol"/>
    <property type="evidence" value="ECO:0007669"/>
    <property type="project" value="TreeGrafter"/>
</dbReference>
<dbReference type="EMBL" id="AYZK01000001">
    <property type="protein sequence ID" value="KRM87951.1"/>
    <property type="molecule type" value="Genomic_DNA"/>
</dbReference>
<gene>
    <name evidence="3" type="ORF">FD19_GL000233</name>
</gene>
<evidence type="ECO:0000256" key="1">
    <source>
        <dbReference type="ARBA" id="ARBA00022679"/>
    </source>
</evidence>
<dbReference type="STRING" id="1423810.FD19_GL000233"/>
<dbReference type="InterPro" id="IPR029044">
    <property type="entry name" value="Nucleotide-diphossugar_trans"/>
</dbReference>
<dbReference type="InterPro" id="IPR034683">
    <property type="entry name" value="IspD/TarI"/>
</dbReference>
<dbReference type="Proteomes" id="UP000051789">
    <property type="component" value="Unassembled WGS sequence"/>
</dbReference>
<evidence type="ECO:0000256" key="2">
    <source>
        <dbReference type="ARBA" id="ARBA00022695"/>
    </source>
</evidence>
<keyword evidence="4" id="KW-1185">Reference proteome</keyword>
<dbReference type="PANTHER" id="PTHR43015:SF1">
    <property type="entry name" value="D-RIBITOL-5-PHOSPHATE CYTIDYLYLTRANSFERASE"/>
    <property type="match status" value="1"/>
</dbReference>
<organism evidence="3 4">
    <name type="scientific">Lacticaseibacillus thailandensis DSM 22698 = JCM 13996</name>
    <dbReference type="NCBI Taxonomy" id="1423810"/>
    <lineage>
        <taxon>Bacteria</taxon>
        <taxon>Bacillati</taxon>
        <taxon>Bacillota</taxon>
        <taxon>Bacilli</taxon>
        <taxon>Lactobacillales</taxon>
        <taxon>Lactobacillaceae</taxon>
        <taxon>Lacticaseibacillus</taxon>
    </lineage>
</organism>
<dbReference type="AlphaFoldDB" id="A0A0R2C7U5"/>
<comment type="caution">
    <text evidence="3">The sequence shown here is derived from an EMBL/GenBank/DDBJ whole genome shotgun (WGS) entry which is preliminary data.</text>
</comment>
<evidence type="ECO:0000313" key="3">
    <source>
        <dbReference type="EMBL" id="KRM87951.1"/>
    </source>
</evidence>
<dbReference type="PATRIC" id="fig|1423810.4.peg.236"/>
<sequence length="241" mass="27049">MSHIAIIIAGGSGRRMGQDIPKQFINVYDKPVLVYTLESFQNHPEVDAIELVCRDGWQNVALAYAKQFNITKLQWVVTGGGTGQESIRNGVYNLEGKCDDNDTIIIHDGIRPLVDGAVLSDVIVKCGIHGNAVTSLPYNEQIFVVDPNDATSTTQYIPRETLRRVSTPQAYRFGKLDWAYHKAFKEEIGIYGSSYTNTMMVELGERLYFAAGSDKNIKLTTKDDLEMFKAYLKADKDNWLK</sequence>
<protein>
    <submittedName>
        <fullName evidence="3">2-C-methyl-D-erythritol 4-phosphate cytidylyltransferase</fullName>
    </submittedName>
</protein>
<accession>A0A0R2C7U5</accession>
<reference evidence="3 4" key="1">
    <citation type="journal article" date="2015" name="Genome Announc.">
        <title>Expanding the biotechnology potential of lactobacilli through comparative genomics of 213 strains and associated genera.</title>
        <authorList>
            <person name="Sun Z."/>
            <person name="Harris H.M."/>
            <person name="McCann A."/>
            <person name="Guo C."/>
            <person name="Argimon S."/>
            <person name="Zhang W."/>
            <person name="Yang X."/>
            <person name="Jeffery I.B."/>
            <person name="Cooney J.C."/>
            <person name="Kagawa T.F."/>
            <person name="Liu W."/>
            <person name="Song Y."/>
            <person name="Salvetti E."/>
            <person name="Wrobel A."/>
            <person name="Rasinkangas P."/>
            <person name="Parkhill J."/>
            <person name="Rea M.C."/>
            <person name="O'Sullivan O."/>
            <person name="Ritari J."/>
            <person name="Douillard F.P."/>
            <person name="Paul Ross R."/>
            <person name="Yang R."/>
            <person name="Briner A.E."/>
            <person name="Felis G.E."/>
            <person name="de Vos W.M."/>
            <person name="Barrangou R."/>
            <person name="Klaenhammer T.R."/>
            <person name="Caufield P.W."/>
            <person name="Cui Y."/>
            <person name="Zhang H."/>
            <person name="O'Toole P.W."/>
        </authorList>
    </citation>
    <scope>NUCLEOTIDE SEQUENCE [LARGE SCALE GENOMIC DNA]</scope>
    <source>
        <strain evidence="3 4">DSM 22698</strain>
    </source>
</reference>
<evidence type="ECO:0000313" key="4">
    <source>
        <dbReference type="Proteomes" id="UP000051789"/>
    </source>
</evidence>
<dbReference type="RefSeq" id="WP_056968924.1">
    <property type="nucleotide sequence ID" value="NZ_AYZK01000001.1"/>
</dbReference>